<feature type="domain" description="Calcineurin-like phosphoesterase" evidence="1">
    <location>
        <begin position="3"/>
        <end position="199"/>
    </location>
</feature>
<organism evidence="2 3">
    <name type="scientific">Paenibacillus cellulosilyticus</name>
    <dbReference type="NCBI Taxonomy" id="375489"/>
    <lineage>
        <taxon>Bacteria</taxon>
        <taxon>Bacillati</taxon>
        <taxon>Bacillota</taxon>
        <taxon>Bacilli</taxon>
        <taxon>Bacillales</taxon>
        <taxon>Paenibacillaceae</taxon>
        <taxon>Paenibacillus</taxon>
    </lineage>
</organism>
<sequence>MQRTIAISDIHGCVSELNELLIRMKYTPGRDRLILLGDYVDRGPNSCGTVERVMELVREGAIALRGNHDQRLIDLAVDGDEHTMHKFMTHGGMTTAASYLGETILLSDWIVGSDASLRKLQKLRERLNSNYADHVAFLKELPLYVEDERHLFVHAGIHPDYSHNWRKQPEHEFMYVKEPFWRNSTGLPQKVVFGHTRTVELHGRSSVWFSHDKIGIDGGCAYGQQLNGIEITSSGYAVWNVPANRHKS</sequence>
<dbReference type="GO" id="GO:0008803">
    <property type="term" value="F:bis(5'-nucleosyl)-tetraphosphatase (symmetrical) activity"/>
    <property type="evidence" value="ECO:0007669"/>
    <property type="project" value="TreeGrafter"/>
</dbReference>
<evidence type="ECO:0000259" key="1">
    <source>
        <dbReference type="Pfam" id="PF00149"/>
    </source>
</evidence>
<name>A0A2V2YEE2_9BACL</name>
<keyword evidence="3" id="KW-1185">Reference proteome</keyword>
<dbReference type="GO" id="GO:0005737">
    <property type="term" value="C:cytoplasm"/>
    <property type="evidence" value="ECO:0007669"/>
    <property type="project" value="TreeGrafter"/>
</dbReference>
<proteinExistence type="predicted"/>
<protein>
    <submittedName>
        <fullName evidence="2">Serine/threonine protein phosphatase 1</fullName>
    </submittedName>
</protein>
<evidence type="ECO:0000313" key="3">
    <source>
        <dbReference type="Proteomes" id="UP000246635"/>
    </source>
</evidence>
<dbReference type="InterPro" id="IPR029052">
    <property type="entry name" value="Metallo-depent_PP-like"/>
</dbReference>
<dbReference type="Pfam" id="PF00149">
    <property type="entry name" value="Metallophos"/>
    <property type="match status" value="1"/>
</dbReference>
<dbReference type="GO" id="GO:0110154">
    <property type="term" value="P:RNA decapping"/>
    <property type="evidence" value="ECO:0007669"/>
    <property type="project" value="TreeGrafter"/>
</dbReference>
<dbReference type="AlphaFoldDB" id="A0A2V2YEE2"/>
<dbReference type="SUPFAM" id="SSF56300">
    <property type="entry name" value="Metallo-dependent phosphatases"/>
    <property type="match status" value="1"/>
</dbReference>
<dbReference type="InterPro" id="IPR004843">
    <property type="entry name" value="Calcineurin-like_PHP"/>
</dbReference>
<dbReference type="Gene3D" id="3.60.21.10">
    <property type="match status" value="1"/>
</dbReference>
<evidence type="ECO:0000313" key="2">
    <source>
        <dbReference type="EMBL" id="PWV90962.1"/>
    </source>
</evidence>
<dbReference type="Proteomes" id="UP000246635">
    <property type="component" value="Unassembled WGS sequence"/>
</dbReference>
<dbReference type="RefSeq" id="WP_110047266.1">
    <property type="nucleotide sequence ID" value="NZ_CP054612.1"/>
</dbReference>
<dbReference type="GO" id="GO:0016791">
    <property type="term" value="F:phosphatase activity"/>
    <property type="evidence" value="ECO:0007669"/>
    <property type="project" value="TreeGrafter"/>
</dbReference>
<gene>
    <name evidence="2" type="ORF">DFQ01_13912</name>
</gene>
<reference evidence="2 3" key="1">
    <citation type="submission" date="2018-05" db="EMBL/GenBank/DDBJ databases">
        <title>Genomic Encyclopedia of Type Strains, Phase III (KMG-III): the genomes of soil and plant-associated and newly described type strains.</title>
        <authorList>
            <person name="Whitman W."/>
        </authorList>
    </citation>
    <scope>NUCLEOTIDE SEQUENCE [LARGE SCALE GENOMIC DNA]</scope>
    <source>
        <strain evidence="2 3">CECT 5696</strain>
    </source>
</reference>
<dbReference type="EMBL" id="QGTQ01000039">
    <property type="protein sequence ID" value="PWV90962.1"/>
    <property type="molecule type" value="Genomic_DNA"/>
</dbReference>
<dbReference type="OrthoDB" id="384253at2"/>
<comment type="caution">
    <text evidence="2">The sequence shown here is derived from an EMBL/GenBank/DDBJ whole genome shotgun (WGS) entry which is preliminary data.</text>
</comment>
<dbReference type="PANTHER" id="PTHR42850">
    <property type="entry name" value="METALLOPHOSPHOESTERASE"/>
    <property type="match status" value="1"/>
</dbReference>
<dbReference type="CDD" id="cd00144">
    <property type="entry name" value="MPP_PPP_family"/>
    <property type="match status" value="1"/>
</dbReference>
<accession>A0A2V2YEE2</accession>
<dbReference type="PANTHER" id="PTHR42850:SF4">
    <property type="entry name" value="ZINC-DEPENDENT ENDOPOLYPHOSPHATASE"/>
    <property type="match status" value="1"/>
</dbReference>
<dbReference type="InterPro" id="IPR050126">
    <property type="entry name" value="Ap4A_hydrolase"/>
</dbReference>